<dbReference type="SUPFAM" id="SSF52418">
    <property type="entry name" value="Nucleoside phosphorylase/phosphoribosyltransferase catalytic domain"/>
    <property type="match status" value="1"/>
</dbReference>
<keyword evidence="2 4" id="KW-0808">Transferase</keyword>
<name>A0A2M7U274_9BACT</name>
<dbReference type="AlphaFoldDB" id="A0A2M7U274"/>
<gene>
    <name evidence="4" type="ORF">COY14_04980</name>
</gene>
<keyword evidence="1 4" id="KW-0328">Glycosyltransferase</keyword>
<dbReference type="SMART" id="SM00941">
    <property type="entry name" value="PYNP_C"/>
    <property type="match status" value="1"/>
</dbReference>
<dbReference type="NCBIfam" id="NF003338">
    <property type="entry name" value="PRK04350.1"/>
    <property type="match status" value="1"/>
</dbReference>
<dbReference type="GO" id="GO:0004645">
    <property type="term" value="F:1,4-alpha-oligoglucan phosphorylase activity"/>
    <property type="evidence" value="ECO:0007669"/>
    <property type="project" value="InterPro"/>
</dbReference>
<dbReference type="SUPFAM" id="SSF54680">
    <property type="entry name" value="Pyrimidine nucleoside phosphorylase C-terminal domain"/>
    <property type="match status" value="1"/>
</dbReference>
<dbReference type="Gene3D" id="3.90.1170.30">
    <property type="entry name" value="Pyrimidine nucleoside phosphorylase-like, C-terminal domain"/>
    <property type="match status" value="1"/>
</dbReference>
<dbReference type="PANTHER" id="PTHR10515:SF0">
    <property type="entry name" value="THYMIDINE PHOSPHORYLASE"/>
    <property type="match status" value="1"/>
</dbReference>
<dbReference type="InterPro" id="IPR036566">
    <property type="entry name" value="PYNP-like_C_sf"/>
</dbReference>
<dbReference type="NCBIfam" id="TIGR02645">
    <property type="entry name" value="ARCH_P_rylase"/>
    <property type="match status" value="1"/>
</dbReference>
<dbReference type="EC" id="2.4.2.4" evidence="4"/>
<evidence type="ECO:0000313" key="4">
    <source>
        <dbReference type="EMBL" id="PIZ64301.1"/>
    </source>
</evidence>
<dbReference type="InterPro" id="IPR000312">
    <property type="entry name" value="Glycosyl_Trfase_fam3"/>
</dbReference>
<dbReference type="InterPro" id="IPR017872">
    <property type="entry name" value="Pyrmidine_PPase_CS"/>
</dbReference>
<dbReference type="GO" id="GO:0006213">
    <property type="term" value="P:pyrimidine nucleoside metabolic process"/>
    <property type="evidence" value="ECO:0007669"/>
    <property type="project" value="InterPro"/>
</dbReference>
<protein>
    <submittedName>
        <fullName evidence="4">Thymidine phosphorylase</fullName>
        <ecNumber evidence="4">2.4.2.4</ecNumber>
    </submittedName>
</protein>
<reference evidence="5" key="1">
    <citation type="submission" date="2017-09" db="EMBL/GenBank/DDBJ databases">
        <title>Depth-based differentiation of microbial function through sediment-hosted aquifers and enrichment of novel symbionts in the deep terrestrial subsurface.</title>
        <authorList>
            <person name="Probst A.J."/>
            <person name="Ladd B."/>
            <person name="Jarett J.K."/>
            <person name="Geller-Mcgrath D.E."/>
            <person name="Sieber C.M.K."/>
            <person name="Emerson J.B."/>
            <person name="Anantharaman K."/>
            <person name="Thomas B.C."/>
            <person name="Malmstrom R."/>
            <person name="Stieglmeier M."/>
            <person name="Klingl A."/>
            <person name="Woyke T."/>
            <person name="Ryan C.M."/>
            <person name="Banfield J.F."/>
        </authorList>
    </citation>
    <scope>NUCLEOTIDE SEQUENCE [LARGE SCALE GENOMIC DNA]</scope>
</reference>
<evidence type="ECO:0000259" key="3">
    <source>
        <dbReference type="SMART" id="SM00941"/>
    </source>
</evidence>
<dbReference type="PROSITE" id="PS00647">
    <property type="entry name" value="THYMID_PHOSPHORYLASE"/>
    <property type="match status" value="1"/>
</dbReference>
<dbReference type="SUPFAM" id="SSF47648">
    <property type="entry name" value="Nucleoside phosphorylase/phosphoribosyltransferase N-terminal domain"/>
    <property type="match status" value="1"/>
</dbReference>
<proteinExistence type="predicted"/>
<dbReference type="Pfam" id="PF00591">
    <property type="entry name" value="Glycos_transf_3"/>
    <property type="match status" value="1"/>
</dbReference>
<dbReference type="InterPro" id="IPR036320">
    <property type="entry name" value="Glycosyl_Trfase_fam3_N_dom_sf"/>
</dbReference>
<dbReference type="PANTHER" id="PTHR10515">
    <property type="entry name" value="THYMIDINE PHOSPHORYLASE"/>
    <property type="match status" value="1"/>
</dbReference>
<dbReference type="GO" id="GO:0006206">
    <property type="term" value="P:pyrimidine nucleobase metabolic process"/>
    <property type="evidence" value="ECO:0007669"/>
    <property type="project" value="InterPro"/>
</dbReference>
<dbReference type="InterPro" id="IPR013102">
    <property type="entry name" value="PYNP_C"/>
</dbReference>
<dbReference type="EMBL" id="PFOD01000085">
    <property type="protein sequence ID" value="PIZ64301.1"/>
    <property type="molecule type" value="Genomic_DNA"/>
</dbReference>
<dbReference type="InterPro" id="IPR017459">
    <property type="entry name" value="Glycosyl_Trfase_fam3_N_dom"/>
</dbReference>
<evidence type="ECO:0000256" key="1">
    <source>
        <dbReference type="ARBA" id="ARBA00022676"/>
    </source>
</evidence>
<dbReference type="GO" id="GO:0005829">
    <property type="term" value="C:cytosol"/>
    <property type="evidence" value="ECO:0007669"/>
    <property type="project" value="TreeGrafter"/>
</dbReference>
<organism evidence="4 5">
    <name type="scientific">Candidatus Roizmanbacteria bacterium CG_4_10_14_0_2_um_filter_36_9</name>
    <dbReference type="NCBI Taxonomy" id="1974823"/>
    <lineage>
        <taxon>Bacteria</taxon>
        <taxon>Candidatus Roizmaniibacteriota</taxon>
    </lineage>
</organism>
<dbReference type="InterPro" id="IPR013466">
    <property type="entry name" value="Thymidine/AMP_Pase"/>
</dbReference>
<sequence>MNNEIKHQLAIDAIKKKLKGKSLNYNEVFSIMDEISHDRLGDILTTYFAASGFTSGFSSLELYYLTKAMVDTGEVMKFKGIVADKHSIGGIAGTRTSMIVVPIIVAAGFTMPKTSSRAITSPAGTADVMEVLAKVDLTPEHIKKIVDKVGGCIIWGGHLGIAPADDVIIQVEEELSFESYDKFIVSIMAKKIAMSATHLVLDIPVGPTMKVKTEKDAQLVKQKFEELAHKFEIVVEVDINHTFEPAGYGIGPALEAIDILKVLEQDQTRPIELEKRSLRIASKLLNLCYKTSGIDKDGMTEASRILQTGAALVKFKDIIELQQGDRNVTSKKIRYGKFSKKDLSPTSGKIKRINNYNLNAVTKILGAPKDKYAGIVLNKRRGDEINKGELKMTLFSTDEKNIHEAVETLITFPVYEIS</sequence>
<evidence type="ECO:0000313" key="5">
    <source>
        <dbReference type="Proteomes" id="UP000230027"/>
    </source>
</evidence>
<dbReference type="GO" id="GO:0009032">
    <property type="term" value="F:thymidine phosphorylase activity"/>
    <property type="evidence" value="ECO:0007669"/>
    <property type="project" value="UniProtKB-EC"/>
</dbReference>
<dbReference type="InterPro" id="IPR000053">
    <property type="entry name" value="Thymidine/pyrmidine_PPase"/>
</dbReference>
<dbReference type="Proteomes" id="UP000230027">
    <property type="component" value="Unassembled WGS sequence"/>
</dbReference>
<dbReference type="Pfam" id="PF02885">
    <property type="entry name" value="Glycos_trans_3N"/>
    <property type="match status" value="1"/>
</dbReference>
<dbReference type="Gene3D" id="3.40.1030.10">
    <property type="entry name" value="Nucleoside phosphorylase/phosphoribosyltransferase catalytic domain"/>
    <property type="match status" value="1"/>
</dbReference>
<dbReference type="Pfam" id="PF07831">
    <property type="entry name" value="PYNP_C"/>
    <property type="match status" value="1"/>
</dbReference>
<accession>A0A2M7U274</accession>
<dbReference type="Gene3D" id="1.20.970.10">
    <property type="entry name" value="Transferase, Pyrimidine Nucleoside Phosphorylase, Chain C"/>
    <property type="match status" value="1"/>
</dbReference>
<dbReference type="InterPro" id="IPR035902">
    <property type="entry name" value="Nuc_phospho_transferase"/>
</dbReference>
<evidence type="ECO:0000256" key="2">
    <source>
        <dbReference type="ARBA" id="ARBA00022679"/>
    </source>
</evidence>
<feature type="domain" description="Pyrimidine nucleoside phosphorylase C-terminal" evidence="3">
    <location>
        <begin position="349"/>
        <end position="415"/>
    </location>
</feature>
<comment type="caution">
    <text evidence="4">The sequence shown here is derived from an EMBL/GenBank/DDBJ whole genome shotgun (WGS) entry which is preliminary data.</text>
</comment>